<dbReference type="InterPro" id="IPR012795">
    <property type="entry name" value="tRNA_Ile_lys_synt_N"/>
</dbReference>
<dbReference type="GO" id="GO:0008033">
    <property type="term" value="P:tRNA processing"/>
    <property type="evidence" value="ECO:0007669"/>
    <property type="project" value="UniProtKB-KW"/>
</dbReference>
<accession>A0A5E8CJX5</accession>
<evidence type="ECO:0000256" key="3">
    <source>
        <dbReference type="ARBA" id="ARBA00022694"/>
    </source>
</evidence>
<dbReference type="GO" id="GO:0032267">
    <property type="term" value="F:tRNA(Ile)-lysidine synthase activity"/>
    <property type="evidence" value="ECO:0007669"/>
    <property type="project" value="UniProtKB-EC"/>
</dbReference>
<dbReference type="PANTHER" id="PTHR43033:SF3">
    <property type="entry name" value="TRNA(ILE)-LYSIDINE SYNTHETASE"/>
    <property type="match status" value="1"/>
</dbReference>
<name>A0A5E8CJX5_9ZZZZ</name>
<dbReference type="Pfam" id="PF01171">
    <property type="entry name" value="ATP_bind_3"/>
    <property type="match status" value="1"/>
</dbReference>
<dbReference type="PANTHER" id="PTHR43033">
    <property type="entry name" value="TRNA(ILE)-LYSIDINE SYNTHASE-RELATED"/>
    <property type="match status" value="1"/>
</dbReference>
<evidence type="ECO:0000259" key="7">
    <source>
        <dbReference type="Pfam" id="PF01171"/>
    </source>
</evidence>
<dbReference type="SUPFAM" id="SSF52402">
    <property type="entry name" value="Adenine nucleotide alpha hydrolases-like"/>
    <property type="match status" value="1"/>
</dbReference>
<dbReference type="GO" id="GO:0005524">
    <property type="term" value="F:ATP binding"/>
    <property type="evidence" value="ECO:0007669"/>
    <property type="project" value="UniProtKB-KW"/>
</dbReference>
<dbReference type="InterPro" id="IPR011063">
    <property type="entry name" value="TilS/TtcA_N"/>
</dbReference>
<feature type="domain" description="tRNA(Ile)-lysidine/2-thiocytidine synthase N-terminal" evidence="7">
    <location>
        <begin position="74"/>
        <end position="245"/>
    </location>
</feature>
<dbReference type="HAMAP" id="MF_01161">
    <property type="entry name" value="tRNA_Ile_lys_synt"/>
    <property type="match status" value="1"/>
</dbReference>
<dbReference type="NCBIfam" id="TIGR02432">
    <property type="entry name" value="lysidine_TilS_N"/>
    <property type="match status" value="1"/>
</dbReference>
<organism evidence="8">
    <name type="scientific">seawater metagenome</name>
    <dbReference type="NCBI Taxonomy" id="1561972"/>
    <lineage>
        <taxon>unclassified sequences</taxon>
        <taxon>metagenomes</taxon>
        <taxon>ecological metagenomes</taxon>
    </lineage>
</organism>
<keyword evidence="4" id="KW-0547">Nucleotide-binding</keyword>
<dbReference type="EC" id="6.3.4.19" evidence="1"/>
<gene>
    <name evidence="8" type="ORF">CPAV1605_1098</name>
</gene>
<proteinExistence type="inferred from homology"/>
<evidence type="ECO:0000256" key="1">
    <source>
        <dbReference type="ARBA" id="ARBA00013267"/>
    </source>
</evidence>
<evidence type="ECO:0000256" key="6">
    <source>
        <dbReference type="ARBA" id="ARBA00048539"/>
    </source>
</evidence>
<dbReference type="CDD" id="cd01992">
    <property type="entry name" value="TilS_N"/>
    <property type="match status" value="1"/>
</dbReference>
<dbReference type="InterPro" id="IPR014729">
    <property type="entry name" value="Rossmann-like_a/b/a_fold"/>
</dbReference>
<keyword evidence="3" id="KW-0819">tRNA processing</keyword>
<dbReference type="EMBL" id="CABVLZ010000004">
    <property type="protein sequence ID" value="VVU95347.1"/>
    <property type="molecule type" value="Genomic_DNA"/>
</dbReference>
<dbReference type="AlphaFoldDB" id="A0A5E8CJX5"/>
<keyword evidence="2" id="KW-0436">Ligase</keyword>
<dbReference type="InterPro" id="IPR012094">
    <property type="entry name" value="tRNA_Ile_lys_synt"/>
</dbReference>
<protein>
    <recommendedName>
        <fullName evidence="1">tRNA(Ile)-lysidine synthetase</fullName>
        <ecNumber evidence="1">6.3.4.19</ecNumber>
    </recommendedName>
</protein>
<evidence type="ECO:0000256" key="2">
    <source>
        <dbReference type="ARBA" id="ARBA00022598"/>
    </source>
</evidence>
<evidence type="ECO:0000256" key="5">
    <source>
        <dbReference type="ARBA" id="ARBA00022840"/>
    </source>
</evidence>
<reference evidence="8" key="1">
    <citation type="submission" date="2019-09" db="EMBL/GenBank/DDBJ databases">
        <authorList>
            <person name="Needham M D."/>
        </authorList>
    </citation>
    <scope>NUCLEOTIDE SEQUENCE</scope>
</reference>
<sequence>MLGNILIKIINFIQNILTFQFFNRNKFNKILEFPINYDFKDPKFDLLNTIPDNHPLVKTLENYIIKYEMQNKPICVSLSGGVDSMVMISILWKLSHKYDNKITCATIDYGLRQESKDEVDFVELFCQKYGIEFNKKKVDGVSRKTNQNSRSEYEETSKNIRFELYNEILERHKIDGVFVAHHYDDVTENIFINFLRGHHFFDLAVMHEKNCVNDTNIYRPFLDHPKSDIFDFSHTYKIPYFKNTTPIWCNRGIMREKIFILLEKTFGNGFRKNLSNMAQKSIEVNNLLTSSIIDPFMKEVEFKKYGCVFNMTQNNSCLFWELIFTKIFHHYKSAPPSKKSLKLVEDLINNGQNTVYPIKKEFLIVINQNKIYIIKEYLNKSPTYQITQSDTKDTNAMNLINILNGTFCYNIPSTEEHLSNNKFGKKNILNQIGFFKNIPKQLIKYFELPSFLTTDYKLIDKATEWKQISVVY</sequence>
<evidence type="ECO:0000256" key="4">
    <source>
        <dbReference type="ARBA" id="ARBA00022741"/>
    </source>
</evidence>
<comment type="catalytic activity">
    <reaction evidence="6">
        <text>cytidine(34) in tRNA(Ile2) + L-lysine + ATP = lysidine(34) in tRNA(Ile2) + AMP + diphosphate + H(+)</text>
        <dbReference type="Rhea" id="RHEA:43744"/>
        <dbReference type="Rhea" id="RHEA-COMP:10625"/>
        <dbReference type="Rhea" id="RHEA-COMP:10670"/>
        <dbReference type="ChEBI" id="CHEBI:15378"/>
        <dbReference type="ChEBI" id="CHEBI:30616"/>
        <dbReference type="ChEBI" id="CHEBI:32551"/>
        <dbReference type="ChEBI" id="CHEBI:33019"/>
        <dbReference type="ChEBI" id="CHEBI:82748"/>
        <dbReference type="ChEBI" id="CHEBI:83665"/>
        <dbReference type="ChEBI" id="CHEBI:456215"/>
        <dbReference type="EC" id="6.3.4.19"/>
    </reaction>
</comment>
<dbReference type="Gene3D" id="3.40.50.620">
    <property type="entry name" value="HUPs"/>
    <property type="match status" value="1"/>
</dbReference>
<keyword evidence="5" id="KW-0067">ATP-binding</keyword>
<evidence type="ECO:0000313" key="8">
    <source>
        <dbReference type="EMBL" id="VVU95347.1"/>
    </source>
</evidence>